<keyword evidence="2" id="KW-1185">Reference proteome</keyword>
<name>A0A916F9S4_9PROT</name>
<organism evidence="1 2">
    <name type="scientific">Candidatus Nitrotoga fabula</name>
    <dbReference type="NCBI Taxonomy" id="2182327"/>
    <lineage>
        <taxon>Bacteria</taxon>
        <taxon>Pseudomonadati</taxon>
        <taxon>Pseudomonadota</taxon>
        <taxon>Betaproteobacteria</taxon>
        <taxon>Nitrosomonadales</taxon>
        <taxon>Gallionellaceae</taxon>
        <taxon>Candidatus Nitrotoga</taxon>
    </lineage>
</organism>
<comment type="caution">
    <text evidence="1">The sequence shown here is derived from an EMBL/GenBank/DDBJ whole genome shotgun (WGS) entry which is preliminary data.</text>
</comment>
<dbReference type="RefSeq" id="WP_213035340.1">
    <property type="nucleotide sequence ID" value="NZ_CAJNBL010000006.1"/>
</dbReference>
<protein>
    <submittedName>
        <fullName evidence="1">Uncharacterized protein</fullName>
    </submittedName>
</protein>
<evidence type="ECO:0000313" key="1">
    <source>
        <dbReference type="EMBL" id="CAE6699043.1"/>
    </source>
</evidence>
<dbReference type="AlphaFoldDB" id="A0A916F9S4"/>
<dbReference type="EMBL" id="CAJNBL010000006">
    <property type="protein sequence ID" value="CAE6699043.1"/>
    <property type="molecule type" value="Genomic_DNA"/>
</dbReference>
<gene>
    <name evidence="1" type="ORF">NTGZN8_140082</name>
</gene>
<reference evidence="1" key="1">
    <citation type="submission" date="2021-02" db="EMBL/GenBank/DDBJ databases">
        <authorList>
            <person name="Han P."/>
        </authorList>
    </citation>
    <scope>NUCLEOTIDE SEQUENCE</scope>
    <source>
        <strain evidence="1">Candidatus Nitrotoga sp. ZN8</strain>
    </source>
</reference>
<proteinExistence type="predicted"/>
<evidence type="ECO:0000313" key="2">
    <source>
        <dbReference type="Proteomes" id="UP000675882"/>
    </source>
</evidence>
<accession>A0A916F9S4</accession>
<sequence>MVAQLDHVIPSPITRRDSLNGGQRHLWRVRLGVALVMLLERDLALYYSPVPIVRLRMACTDPQP</sequence>
<dbReference type="Proteomes" id="UP000675882">
    <property type="component" value="Unassembled WGS sequence"/>
</dbReference>